<dbReference type="AlphaFoldDB" id="M6K8Y3"/>
<keyword evidence="1" id="KW-0472">Membrane</keyword>
<organism evidence="2 3">
    <name type="scientific">Leptospira interrogans serovar Pyrogenes str. L0374</name>
    <dbReference type="NCBI Taxonomy" id="1049928"/>
    <lineage>
        <taxon>Bacteria</taxon>
        <taxon>Pseudomonadati</taxon>
        <taxon>Spirochaetota</taxon>
        <taxon>Spirochaetia</taxon>
        <taxon>Leptospirales</taxon>
        <taxon>Leptospiraceae</taxon>
        <taxon>Leptospira</taxon>
    </lineage>
</organism>
<feature type="transmembrane region" description="Helical" evidence="1">
    <location>
        <begin position="28"/>
        <end position="54"/>
    </location>
</feature>
<dbReference type="Proteomes" id="UP000012137">
    <property type="component" value="Unassembled WGS sequence"/>
</dbReference>
<name>M6K8Y3_LEPIR</name>
<keyword evidence="1" id="KW-0812">Transmembrane</keyword>
<keyword evidence="1" id="KW-1133">Transmembrane helix</keyword>
<feature type="transmembrane region" description="Helical" evidence="1">
    <location>
        <begin position="5"/>
        <end position="22"/>
    </location>
</feature>
<evidence type="ECO:0000313" key="2">
    <source>
        <dbReference type="EMBL" id="EMN28143.1"/>
    </source>
</evidence>
<gene>
    <name evidence="2" type="ORF">LEP1GSC083_5109</name>
</gene>
<accession>M6K8Y3</accession>
<sequence>MNHSLHFEVLVPFLFLCLLIGIQKQKTWILLSALCLFLEIKEDLAIYLSILSFVLIFTENKRRKEWIFILVYVFFIILLYFLF</sequence>
<comment type="caution">
    <text evidence="2">The sequence shown here is derived from an EMBL/GenBank/DDBJ whole genome shotgun (WGS) entry which is preliminary data.</text>
</comment>
<protein>
    <submittedName>
        <fullName evidence="2">Membrane protein, PF09852 domain protein</fullName>
    </submittedName>
</protein>
<reference evidence="2 3" key="1">
    <citation type="submission" date="2013-01" db="EMBL/GenBank/DDBJ databases">
        <authorList>
            <person name="Harkins D.M."/>
            <person name="Durkin A.S."/>
            <person name="Brinkac L.M."/>
            <person name="Haft D.H."/>
            <person name="Selengut J.D."/>
            <person name="Sanka R."/>
            <person name="DePew J."/>
            <person name="Purushe J."/>
            <person name="Peacock S.J."/>
            <person name="Thaipadungpanit J."/>
            <person name="Wuthiekanun V.W."/>
            <person name="Day N.P."/>
            <person name="Vinetz J.M."/>
            <person name="Sutton G.G."/>
            <person name="Nierman W.C."/>
            <person name="Fouts D.E."/>
        </authorList>
    </citation>
    <scope>NUCLEOTIDE SEQUENCE [LARGE SCALE GENOMIC DNA]</scope>
    <source>
        <strain evidence="2 3">L0374</strain>
    </source>
</reference>
<evidence type="ECO:0000313" key="3">
    <source>
        <dbReference type="Proteomes" id="UP000012137"/>
    </source>
</evidence>
<dbReference type="EMBL" id="AHMZ02000140">
    <property type="protein sequence ID" value="EMN28143.1"/>
    <property type="molecule type" value="Genomic_DNA"/>
</dbReference>
<proteinExistence type="predicted"/>
<dbReference type="InterPro" id="IPR018650">
    <property type="entry name" value="STSV1_Orf64"/>
</dbReference>
<dbReference type="Pfam" id="PF09852">
    <property type="entry name" value="DUF2079"/>
    <property type="match status" value="1"/>
</dbReference>
<evidence type="ECO:0000256" key="1">
    <source>
        <dbReference type="SAM" id="Phobius"/>
    </source>
</evidence>
<feature type="transmembrane region" description="Helical" evidence="1">
    <location>
        <begin position="66"/>
        <end position="82"/>
    </location>
</feature>